<dbReference type="InterPro" id="IPR039426">
    <property type="entry name" value="TonB-dep_rcpt-like"/>
</dbReference>
<dbReference type="InterPro" id="IPR010917">
    <property type="entry name" value="TonB_rcpt_CS"/>
</dbReference>
<dbReference type="KEGG" id="amol:AMOL_0389"/>
<evidence type="ECO:0000256" key="11">
    <source>
        <dbReference type="ARBA" id="ARBA00023136"/>
    </source>
</evidence>
<keyword evidence="10 15" id="KW-0798">TonB box</keyword>
<evidence type="ECO:0000313" key="19">
    <source>
        <dbReference type="EMBL" id="AXX91405.1"/>
    </source>
</evidence>
<keyword evidence="9" id="KW-0406">Ion transport</keyword>
<evidence type="ECO:0000256" key="16">
    <source>
        <dbReference type="SAM" id="SignalP"/>
    </source>
</evidence>
<keyword evidence="11 14" id="KW-0472">Membrane</keyword>
<protein>
    <submittedName>
        <fullName evidence="19">TonB-dependent ferric coprogen/ferric-rhodotorulic acid receptor</fullName>
    </submittedName>
    <submittedName>
        <fullName evidence="20">TonB-dependent siderophore receptor</fullName>
    </submittedName>
</protein>
<evidence type="ECO:0000256" key="15">
    <source>
        <dbReference type="RuleBase" id="RU003357"/>
    </source>
</evidence>
<evidence type="ECO:0000259" key="18">
    <source>
        <dbReference type="Pfam" id="PF07715"/>
    </source>
</evidence>
<dbReference type="GO" id="GO:0015344">
    <property type="term" value="F:siderophore uptake transmembrane transporter activity"/>
    <property type="evidence" value="ECO:0007669"/>
    <property type="project" value="TreeGrafter"/>
</dbReference>
<evidence type="ECO:0000256" key="8">
    <source>
        <dbReference type="ARBA" id="ARBA00023004"/>
    </source>
</evidence>
<dbReference type="SUPFAM" id="SSF56935">
    <property type="entry name" value="Porins"/>
    <property type="match status" value="1"/>
</dbReference>
<dbReference type="PANTHER" id="PTHR32552">
    <property type="entry name" value="FERRICHROME IRON RECEPTOR-RELATED"/>
    <property type="match status" value="1"/>
</dbReference>
<dbReference type="InterPro" id="IPR037066">
    <property type="entry name" value="Plug_dom_sf"/>
</dbReference>
<feature type="domain" description="TonB-dependent receptor plug" evidence="18">
    <location>
        <begin position="70"/>
        <end position="165"/>
    </location>
</feature>
<evidence type="ECO:0000256" key="10">
    <source>
        <dbReference type="ARBA" id="ARBA00023077"/>
    </source>
</evidence>
<feature type="chain" id="PRO_5044573610" evidence="16">
    <location>
        <begin position="26"/>
        <end position="708"/>
    </location>
</feature>
<keyword evidence="21" id="KW-1185">Reference proteome</keyword>
<dbReference type="InterPro" id="IPR010105">
    <property type="entry name" value="TonB_sidphr_rcpt"/>
</dbReference>
<evidence type="ECO:0000256" key="3">
    <source>
        <dbReference type="ARBA" id="ARBA00022448"/>
    </source>
</evidence>
<evidence type="ECO:0000256" key="13">
    <source>
        <dbReference type="ARBA" id="ARBA00023237"/>
    </source>
</evidence>
<dbReference type="AlphaFoldDB" id="A0A2G1DKK5"/>
<comment type="subcellular location">
    <subcellularLocation>
        <location evidence="1 14">Cell outer membrane</location>
        <topology evidence="1 14">Multi-pass membrane protein</topology>
    </subcellularLocation>
</comment>
<keyword evidence="12 20" id="KW-0675">Receptor</keyword>
<dbReference type="GO" id="GO:0038023">
    <property type="term" value="F:signaling receptor activity"/>
    <property type="evidence" value="ECO:0007669"/>
    <property type="project" value="InterPro"/>
</dbReference>
<keyword evidence="8" id="KW-0408">Iron</keyword>
<proteinExistence type="inferred from homology"/>
<organism evidence="20 21">
    <name type="scientific">Malaciobacter molluscorum LMG 25693</name>
    <dbReference type="NCBI Taxonomy" id="870501"/>
    <lineage>
        <taxon>Bacteria</taxon>
        <taxon>Pseudomonadati</taxon>
        <taxon>Campylobacterota</taxon>
        <taxon>Epsilonproteobacteria</taxon>
        <taxon>Campylobacterales</taxon>
        <taxon>Arcobacteraceae</taxon>
        <taxon>Malaciobacter</taxon>
    </lineage>
</organism>
<evidence type="ECO:0000256" key="9">
    <source>
        <dbReference type="ARBA" id="ARBA00023065"/>
    </source>
</evidence>
<dbReference type="EMBL" id="NXFY01000003">
    <property type="protein sequence ID" value="PHO18846.1"/>
    <property type="molecule type" value="Genomic_DNA"/>
</dbReference>
<evidence type="ECO:0000259" key="17">
    <source>
        <dbReference type="Pfam" id="PF00593"/>
    </source>
</evidence>
<name>A0A2G1DKK5_9BACT</name>
<dbReference type="InterPro" id="IPR012910">
    <property type="entry name" value="Plug_dom"/>
</dbReference>
<dbReference type="RefSeq" id="WP_099341605.1">
    <property type="nucleotide sequence ID" value="NZ_CP032098.1"/>
</dbReference>
<feature type="signal peptide" evidence="16">
    <location>
        <begin position="1"/>
        <end position="25"/>
    </location>
</feature>
<sequence>MKFNGRSFVKLSLLTAFILSSQSYAKEENKVEKSSKSLGSVEVVSSTNSENTKSYTTDKMRTSSKLNLSIRNTPQSVSILTTQQMKDQNITSFQDLMENVSGVTINRWDERIYPYARGFKIDYYKVDGMPSHATIADNDFDLAMFDRVEVVKGANGLTTGAGNPALSLNFVRKHATSKDFKGNISLSGGSWDRYSATADISTPLNSEGSVRARIVAKHEDKKSFMDKYQKKNDFFYGVVDMDLTDTTFLSLGASYQKLDRDGIRWGGLPAFYTNGSRTHFDKSDTVTEDWTYWNSKTKNYFVDLKQFLYEDITFNLSYSHKKIYSDTALLYFGGRVDKATNMGVEYTPLAYTNKQYDRENNIDAYISAPFTLAGLDHEIILGYMYNKKQTVYNDSGYPSLAGSSLNFNHINIQKPEFDYSNEAATNKTVQTGMYLVGKFSLLDTLKLVAGARLSDWEYESADGVGNREFNNEVTPYVGIVYDINDNHSIYASYTEIFNPQDKKTVSGSYLDPVEGKNYEVGIKGEYFDGKLNASLSIFRIEQDNVAQSDGGKKVIGSTDNAYKAAEGVTSKGFEIELAGEITDNWNINFGLANFEAKDANGDKFATNASRTTANLFTKYKLKDLSFGAGVNYNSKQSNKTIYGTIKQSSTVTANAMANYKISKNLNLQLNVNNIFDKRYYSGIGENGSKNSMVYADPRNATLTLQYSF</sequence>
<evidence type="ECO:0000313" key="20">
    <source>
        <dbReference type="EMBL" id="PHO18846.1"/>
    </source>
</evidence>
<reference evidence="19 22" key="2">
    <citation type="submission" date="2018-08" db="EMBL/GenBank/DDBJ databases">
        <title>Complete genome of the Arcobacter molluscorum type strain LMG 25693.</title>
        <authorList>
            <person name="Miller W.G."/>
            <person name="Yee E."/>
            <person name="Bono J.L."/>
        </authorList>
    </citation>
    <scope>NUCLEOTIDE SEQUENCE [LARGE SCALE GENOMIC DNA]</scope>
    <source>
        <strain evidence="19 22">CECT 7696</strain>
    </source>
</reference>
<dbReference type="Pfam" id="PF07715">
    <property type="entry name" value="Plug"/>
    <property type="match status" value="1"/>
</dbReference>
<dbReference type="GO" id="GO:0009279">
    <property type="term" value="C:cell outer membrane"/>
    <property type="evidence" value="ECO:0007669"/>
    <property type="project" value="UniProtKB-SubCell"/>
</dbReference>
<evidence type="ECO:0000313" key="22">
    <source>
        <dbReference type="Proteomes" id="UP000262712"/>
    </source>
</evidence>
<dbReference type="PROSITE" id="PS52016">
    <property type="entry name" value="TONB_DEPENDENT_REC_3"/>
    <property type="match status" value="1"/>
</dbReference>
<evidence type="ECO:0000256" key="14">
    <source>
        <dbReference type="PROSITE-ProRule" id="PRU01360"/>
    </source>
</evidence>
<keyword evidence="4 14" id="KW-1134">Transmembrane beta strand</keyword>
<keyword evidence="7 16" id="KW-0732">Signal</keyword>
<evidence type="ECO:0000256" key="1">
    <source>
        <dbReference type="ARBA" id="ARBA00004571"/>
    </source>
</evidence>
<gene>
    <name evidence="19" type="ORF">AMOL_0389</name>
    <name evidence="20" type="ORF">CPU12_03025</name>
</gene>
<keyword evidence="5" id="KW-0410">Iron transport</keyword>
<keyword evidence="3 14" id="KW-0813">Transport</keyword>
<keyword evidence="6 14" id="KW-0812">Transmembrane</keyword>
<evidence type="ECO:0000256" key="12">
    <source>
        <dbReference type="ARBA" id="ARBA00023170"/>
    </source>
</evidence>
<dbReference type="Gene3D" id="2.170.130.10">
    <property type="entry name" value="TonB-dependent receptor, plug domain"/>
    <property type="match status" value="1"/>
</dbReference>
<keyword evidence="13 14" id="KW-0998">Cell outer membrane</keyword>
<dbReference type="PANTHER" id="PTHR32552:SF74">
    <property type="entry name" value="HYDROXAMATE SIDEROPHORE RECEPTOR FHUE"/>
    <property type="match status" value="1"/>
</dbReference>
<evidence type="ECO:0000313" key="21">
    <source>
        <dbReference type="Proteomes" id="UP000221222"/>
    </source>
</evidence>
<dbReference type="CDD" id="cd01347">
    <property type="entry name" value="ligand_gated_channel"/>
    <property type="match status" value="1"/>
</dbReference>
<dbReference type="GO" id="GO:0015891">
    <property type="term" value="P:siderophore transport"/>
    <property type="evidence" value="ECO:0007669"/>
    <property type="project" value="InterPro"/>
</dbReference>
<comment type="similarity">
    <text evidence="2 14 15">Belongs to the TonB-dependent receptor family.</text>
</comment>
<dbReference type="Gene3D" id="2.40.170.20">
    <property type="entry name" value="TonB-dependent receptor, beta-barrel domain"/>
    <property type="match status" value="1"/>
</dbReference>
<dbReference type="Pfam" id="PF00593">
    <property type="entry name" value="TonB_dep_Rec_b-barrel"/>
    <property type="match status" value="1"/>
</dbReference>
<feature type="domain" description="TonB-dependent receptor-like beta-barrel" evidence="17">
    <location>
        <begin position="273"/>
        <end position="674"/>
    </location>
</feature>
<dbReference type="NCBIfam" id="TIGR01783">
    <property type="entry name" value="TonB-siderophor"/>
    <property type="match status" value="1"/>
</dbReference>
<dbReference type="EMBL" id="CP032098">
    <property type="protein sequence ID" value="AXX91405.1"/>
    <property type="molecule type" value="Genomic_DNA"/>
</dbReference>
<evidence type="ECO:0000256" key="2">
    <source>
        <dbReference type="ARBA" id="ARBA00009810"/>
    </source>
</evidence>
<reference evidence="20 21" key="1">
    <citation type="submission" date="2017-09" db="EMBL/GenBank/DDBJ databases">
        <title>Arcobacter canalis sp. nov., a new species isolated from a water canal contaminated with urban sewage.</title>
        <authorList>
            <person name="Perez-Cataluna A."/>
            <person name="Salas-Masso N."/>
            <person name="Figueras M.J."/>
        </authorList>
    </citation>
    <scope>NUCLEOTIDE SEQUENCE [LARGE SCALE GENOMIC DNA]</scope>
    <source>
        <strain evidence="20 21">F98-3</strain>
    </source>
</reference>
<dbReference type="PROSITE" id="PS01156">
    <property type="entry name" value="TONB_DEPENDENT_REC_2"/>
    <property type="match status" value="1"/>
</dbReference>
<accession>A0A2G1DKK5</accession>
<evidence type="ECO:0000256" key="6">
    <source>
        <dbReference type="ARBA" id="ARBA00022692"/>
    </source>
</evidence>
<dbReference type="Proteomes" id="UP000262712">
    <property type="component" value="Chromosome"/>
</dbReference>
<evidence type="ECO:0000256" key="5">
    <source>
        <dbReference type="ARBA" id="ARBA00022496"/>
    </source>
</evidence>
<dbReference type="InterPro" id="IPR036942">
    <property type="entry name" value="Beta-barrel_TonB_sf"/>
</dbReference>
<evidence type="ECO:0000256" key="4">
    <source>
        <dbReference type="ARBA" id="ARBA00022452"/>
    </source>
</evidence>
<dbReference type="InterPro" id="IPR000531">
    <property type="entry name" value="Beta-barrel_TonB"/>
</dbReference>
<evidence type="ECO:0000256" key="7">
    <source>
        <dbReference type="ARBA" id="ARBA00022729"/>
    </source>
</evidence>
<dbReference type="Proteomes" id="UP000221222">
    <property type="component" value="Unassembled WGS sequence"/>
</dbReference>